<dbReference type="AlphaFoldDB" id="F8PGY0"/>
<dbReference type="Proteomes" id="UP000008063">
    <property type="component" value="Unassembled WGS sequence"/>
</dbReference>
<dbReference type="HOGENOM" id="CLU_549995_0_0_1"/>
<accession>F8PGY0</accession>
<dbReference type="SUPFAM" id="SSF52540">
    <property type="entry name" value="P-loop containing nucleoside triphosphate hydrolases"/>
    <property type="match status" value="1"/>
</dbReference>
<organism evidence="3">
    <name type="scientific">Serpula lacrymans var. lacrymans (strain S7.3)</name>
    <name type="common">Dry rot fungus</name>
    <dbReference type="NCBI Taxonomy" id="936435"/>
    <lineage>
        <taxon>Eukaryota</taxon>
        <taxon>Fungi</taxon>
        <taxon>Dikarya</taxon>
        <taxon>Basidiomycota</taxon>
        <taxon>Agaricomycotina</taxon>
        <taxon>Agaricomycetes</taxon>
        <taxon>Agaricomycetidae</taxon>
        <taxon>Boletales</taxon>
        <taxon>Coniophorineae</taxon>
        <taxon>Serpulaceae</taxon>
        <taxon>Serpula</taxon>
    </lineage>
</organism>
<reference evidence="3" key="1">
    <citation type="journal article" date="2011" name="Science">
        <title>The plant cell wall-decomposing machinery underlies the functional diversity of forest fungi.</title>
        <authorList>
            <person name="Eastwood D.C."/>
            <person name="Floudas D."/>
            <person name="Binder M."/>
            <person name="Majcherczyk A."/>
            <person name="Schneider P."/>
            <person name="Aerts A."/>
            <person name="Asiegbu F.O."/>
            <person name="Baker S.E."/>
            <person name="Barry K."/>
            <person name="Bendiksby M."/>
            <person name="Blumentritt M."/>
            <person name="Coutinho P.M."/>
            <person name="Cullen D."/>
            <person name="de Vries R.P."/>
            <person name="Gathman A."/>
            <person name="Goodell B."/>
            <person name="Henrissat B."/>
            <person name="Ihrmark K."/>
            <person name="Kauserud H."/>
            <person name="Kohler A."/>
            <person name="LaButti K."/>
            <person name="Lapidus A."/>
            <person name="Lavin J.L."/>
            <person name="Lee Y.-H."/>
            <person name="Lindquist E."/>
            <person name="Lilly W."/>
            <person name="Lucas S."/>
            <person name="Morin E."/>
            <person name="Murat C."/>
            <person name="Oguiza J.A."/>
            <person name="Park J."/>
            <person name="Pisabarro A.G."/>
            <person name="Riley R."/>
            <person name="Rosling A."/>
            <person name="Salamov A."/>
            <person name="Schmidt O."/>
            <person name="Schmutz J."/>
            <person name="Skrede I."/>
            <person name="Stenlid J."/>
            <person name="Wiebenga A."/>
            <person name="Xie X."/>
            <person name="Kuees U."/>
            <person name="Hibbett D.S."/>
            <person name="Hoffmeister D."/>
            <person name="Hoegberg N."/>
            <person name="Martin F."/>
            <person name="Grigoriev I.V."/>
            <person name="Watkinson S.C."/>
        </authorList>
    </citation>
    <scope>NUCLEOTIDE SEQUENCE [LARGE SCALE GENOMIC DNA]</scope>
    <source>
        <strain evidence="3">strain S7.3</strain>
    </source>
</reference>
<dbReference type="InterPro" id="IPR027417">
    <property type="entry name" value="P-loop_NTPase"/>
</dbReference>
<keyword evidence="3" id="KW-1185">Reference proteome</keyword>
<name>F8PGY0_SERL3</name>
<gene>
    <name evidence="2" type="ORF">SERLA73DRAFT_157663</name>
</gene>
<proteinExistence type="predicted"/>
<feature type="region of interest" description="Disordered" evidence="1">
    <location>
        <begin position="135"/>
        <end position="194"/>
    </location>
</feature>
<protein>
    <submittedName>
        <fullName evidence="2">Uncharacterized protein</fullName>
    </submittedName>
</protein>
<evidence type="ECO:0000313" key="3">
    <source>
        <dbReference type="Proteomes" id="UP000008063"/>
    </source>
</evidence>
<sequence>MPECPNRLRPYQVNSWALSLAGISQFLIVPTGGGKAAVYYGLMLIVQHLLKQPIQRLAVLPQNPVIILVSRLIALGDTQLFMLKQFEKLAMKAETCWMKFGSIDVKALTHSLSGFKFPDVHWVLKMIRRQFPSPAPTDAFMDPKEPNTVPVSSVKRPRQGSGTVSKRKGRSTCPRSKTMPTLGHVRSDGDKEGDEGVEPNLVQFLAAHVKGVCLPATVNQIYANPGDPIGATKVKSKMKATFPPLIKEMVDHTKLKLQDFAFHRWYAKSGQCFSTIPHTAHWPHDELLCRIIQNFYLIRTKDYLIDLLHDWEFVDEDGEALFKLIQNLNCQYGARVCKTKVIHIKKAANTRAHNQAKKRDAIAQSKHNKENVNAILAHRCHAPKLIGSMDSPTMGPFLSPSYTIKTSVACLAWLGRGWVVFELEKVQPLASPIFIAVPFTWVHLSFVHHLRYSYTYHTLPGTHLFQIGTTPLPPSFDQVVQHNQSIGEAMELLDLD</sequence>
<dbReference type="EMBL" id="GL945474">
    <property type="protein sequence ID" value="EGO04417.1"/>
    <property type="molecule type" value="Genomic_DNA"/>
</dbReference>
<evidence type="ECO:0000313" key="2">
    <source>
        <dbReference type="EMBL" id="EGO04417.1"/>
    </source>
</evidence>
<evidence type="ECO:0000256" key="1">
    <source>
        <dbReference type="SAM" id="MobiDB-lite"/>
    </source>
</evidence>
<dbReference type="InParanoid" id="F8PGY0"/>